<dbReference type="AlphaFoldDB" id="A0A0R3E0P4"/>
<protein>
    <submittedName>
        <fullName evidence="7">ABC transporter permease</fullName>
    </submittedName>
</protein>
<keyword evidence="4 6" id="KW-1133">Transmembrane helix</keyword>
<keyword evidence="2" id="KW-1003">Cell membrane</keyword>
<keyword evidence="3 6" id="KW-0812">Transmembrane</keyword>
<dbReference type="InterPro" id="IPR001851">
    <property type="entry name" value="ABC_transp_permease"/>
</dbReference>
<dbReference type="OrthoDB" id="9809785at2"/>
<evidence type="ECO:0000256" key="5">
    <source>
        <dbReference type="ARBA" id="ARBA00023136"/>
    </source>
</evidence>
<feature type="transmembrane region" description="Helical" evidence="6">
    <location>
        <begin position="116"/>
        <end position="140"/>
    </location>
</feature>
<dbReference type="RefSeq" id="WP_057744036.1">
    <property type="nucleotide sequence ID" value="NZ_LJYG01000034.1"/>
</dbReference>
<dbReference type="CDD" id="cd06580">
    <property type="entry name" value="TM_PBP1_transp_TpRbsC_like"/>
    <property type="match status" value="1"/>
</dbReference>
<evidence type="ECO:0000256" key="6">
    <source>
        <dbReference type="SAM" id="Phobius"/>
    </source>
</evidence>
<dbReference type="Proteomes" id="UP000051936">
    <property type="component" value="Unassembled WGS sequence"/>
</dbReference>
<sequence>MRVERRDFSPLAVRLAAPGVAVLASLLICSSLIKAAGAPVLWAYWTMLVGAVGSLNSVSETLTRATPLIFTGLSVAVAFRARIWNIGAEGQLYAGALATVLVAEEGGRIAAVVPHWALPIVAAGAAFALGAALLLGPVVLKVKLGVDEVVTTLLSNFVMLLFVSYLLDGPFKDPMSMGWPQTPPVDATVSLRHLLGGTARLHAGFLFALLGAALLWLFNVRSVWGYEMRAVGLSLNGARFAGMPVTSVLLRVAVLSGGIAGIAGFNEIAGVKGYLTLDMSPGFGYSGIVVAMLAQLHPVGVVISAVFVAAIFVGADAMSRAVAVPNYIADVIVSVSLLTMLVAMMLTRYMIRHE</sequence>
<evidence type="ECO:0000313" key="8">
    <source>
        <dbReference type="Proteomes" id="UP000051936"/>
    </source>
</evidence>
<evidence type="ECO:0000313" key="7">
    <source>
        <dbReference type="EMBL" id="KRQ15795.1"/>
    </source>
</evidence>
<dbReference type="STRING" id="989370.AOQ71_07900"/>
<proteinExistence type="predicted"/>
<keyword evidence="5 6" id="KW-0472">Membrane</keyword>
<dbReference type="Pfam" id="PF02653">
    <property type="entry name" value="BPD_transp_2"/>
    <property type="match status" value="1"/>
</dbReference>
<dbReference type="GO" id="GO:0022857">
    <property type="term" value="F:transmembrane transporter activity"/>
    <property type="evidence" value="ECO:0007669"/>
    <property type="project" value="InterPro"/>
</dbReference>
<comment type="caution">
    <text evidence="7">The sequence shown here is derived from an EMBL/GenBank/DDBJ whole genome shotgun (WGS) entry which is preliminary data.</text>
</comment>
<organism evidence="7 8">
    <name type="scientific">Bradyrhizobium manausense</name>
    <dbReference type="NCBI Taxonomy" id="989370"/>
    <lineage>
        <taxon>Bacteria</taxon>
        <taxon>Pseudomonadati</taxon>
        <taxon>Pseudomonadota</taxon>
        <taxon>Alphaproteobacteria</taxon>
        <taxon>Hyphomicrobiales</taxon>
        <taxon>Nitrobacteraceae</taxon>
        <taxon>Bradyrhizobium</taxon>
    </lineage>
</organism>
<dbReference type="GO" id="GO:0005886">
    <property type="term" value="C:plasma membrane"/>
    <property type="evidence" value="ECO:0007669"/>
    <property type="project" value="UniProtKB-SubCell"/>
</dbReference>
<feature type="transmembrane region" description="Helical" evidence="6">
    <location>
        <begin position="285"/>
        <end position="315"/>
    </location>
</feature>
<reference evidence="7 8" key="1">
    <citation type="submission" date="2015-09" db="EMBL/GenBank/DDBJ databases">
        <title>Draft Genome Sequence of Bradyrhizobium manausense Strain BR 3351T, a Novel Symbiotic Nitrogen-Fixing Alphaproteobacterium Isolated from Brazilian Amazon Rain Forest.</title>
        <authorList>
            <person name="De Araujo J.L."/>
            <person name="Zilli J.E."/>
        </authorList>
    </citation>
    <scope>NUCLEOTIDE SEQUENCE [LARGE SCALE GENOMIC DNA]</scope>
    <source>
        <strain evidence="7 8">BR3351</strain>
    </source>
</reference>
<evidence type="ECO:0000256" key="4">
    <source>
        <dbReference type="ARBA" id="ARBA00022989"/>
    </source>
</evidence>
<feature type="transmembrane region" description="Helical" evidence="6">
    <location>
        <begin position="327"/>
        <end position="351"/>
    </location>
</feature>
<comment type="subcellular location">
    <subcellularLocation>
        <location evidence="1">Cell membrane</location>
        <topology evidence="1">Multi-pass membrane protein</topology>
    </subcellularLocation>
</comment>
<evidence type="ECO:0000256" key="1">
    <source>
        <dbReference type="ARBA" id="ARBA00004651"/>
    </source>
</evidence>
<accession>A0A0R3E0P4</accession>
<dbReference type="PANTHER" id="PTHR47089">
    <property type="entry name" value="ABC TRANSPORTER, PERMEASE PROTEIN"/>
    <property type="match status" value="1"/>
</dbReference>
<feature type="transmembrane region" description="Helical" evidence="6">
    <location>
        <begin position="240"/>
        <end position="265"/>
    </location>
</feature>
<gene>
    <name evidence="7" type="ORF">AOQ71_07900</name>
</gene>
<feature type="transmembrane region" description="Helical" evidence="6">
    <location>
        <begin position="149"/>
        <end position="167"/>
    </location>
</feature>
<evidence type="ECO:0000256" key="2">
    <source>
        <dbReference type="ARBA" id="ARBA00022475"/>
    </source>
</evidence>
<name>A0A0R3E0P4_9BRAD</name>
<feature type="transmembrane region" description="Helical" evidence="6">
    <location>
        <begin position="201"/>
        <end position="219"/>
    </location>
</feature>
<feature type="transmembrane region" description="Helical" evidence="6">
    <location>
        <begin position="12"/>
        <end position="33"/>
    </location>
</feature>
<dbReference type="PANTHER" id="PTHR47089:SF1">
    <property type="entry name" value="GUANOSINE ABC TRANSPORTER PERMEASE PROTEIN NUPP"/>
    <property type="match status" value="1"/>
</dbReference>
<keyword evidence="8" id="KW-1185">Reference proteome</keyword>
<evidence type="ECO:0000256" key="3">
    <source>
        <dbReference type="ARBA" id="ARBA00022692"/>
    </source>
</evidence>
<dbReference type="EMBL" id="LJYG01000034">
    <property type="protein sequence ID" value="KRQ15795.1"/>
    <property type="molecule type" value="Genomic_DNA"/>
</dbReference>